<dbReference type="Proteomes" id="UP001157974">
    <property type="component" value="Unassembled WGS sequence"/>
</dbReference>
<feature type="signal peptide" evidence="1">
    <location>
        <begin position="1"/>
        <end position="27"/>
    </location>
</feature>
<organism evidence="2 3">
    <name type="scientific">Rhodosorus marinus</name>
    <dbReference type="NCBI Taxonomy" id="101924"/>
    <lineage>
        <taxon>Eukaryota</taxon>
        <taxon>Rhodophyta</taxon>
        <taxon>Stylonematophyceae</taxon>
        <taxon>Stylonematales</taxon>
        <taxon>Stylonemataceae</taxon>
        <taxon>Rhodosorus</taxon>
    </lineage>
</organism>
<reference evidence="2 3" key="1">
    <citation type="journal article" date="2023" name="Nat. Commun.">
        <title>Origin of minicircular mitochondrial genomes in red algae.</title>
        <authorList>
            <person name="Lee Y."/>
            <person name="Cho C.H."/>
            <person name="Lee Y.M."/>
            <person name="Park S.I."/>
            <person name="Yang J.H."/>
            <person name="West J.A."/>
            <person name="Bhattacharya D."/>
            <person name="Yoon H.S."/>
        </authorList>
    </citation>
    <scope>NUCLEOTIDE SEQUENCE [LARGE SCALE GENOMIC DNA]</scope>
    <source>
        <strain evidence="2 3">CCMP1338</strain>
        <tissue evidence="2">Whole cell</tissue>
    </source>
</reference>
<comment type="caution">
    <text evidence="2">The sequence shown here is derived from an EMBL/GenBank/DDBJ whole genome shotgun (WGS) entry which is preliminary data.</text>
</comment>
<evidence type="ECO:0000313" key="3">
    <source>
        <dbReference type="Proteomes" id="UP001157974"/>
    </source>
</evidence>
<sequence length="179" mass="19995">MNRISPKVLVLMLVAAVIYWRGGSSEAKEGEDARVVKIPAFPRNSSGSKESFPQQHVTCWCVRENVHCTVPQGLIAGSEKIVCNPVGGYDSIDEEHCRFEYDLYNPDTKFAVEVGERWKVDVEYGSAGTDDNWLGRGMPRTQTDLFKLMMRLTPGFGGHLHSMHHSMYSGNRGSCLVAR</sequence>
<evidence type="ECO:0000313" key="2">
    <source>
        <dbReference type="EMBL" id="KAJ8906306.1"/>
    </source>
</evidence>
<evidence type="ECO:0000256" key="1">
    <source>
        <dbReference type="SAM" id="SignalP"/>
    </source>
</evidence>
<name>A0AAV8UUQ5_9RHOD</name>
<gene>
    <name evidence="2" type="ORF">NDN08_002799</name>
</gene>
<dbReference type="AlphaFoldDB" id="A0AAV8UUQ5"/>
<protein>
    <submittedName>
        <fullName evidence="2">Uncharacterized protein</fullName>
    </submittedName>
</protein>
<feature type="chain" id="PRO_5043944952" evidence="1">
    <location>
        <begin position="28"/>
        <end position="179"/>
    </location>
</feature>
<proteinExistence type="predicted"/>
<dbReference type="EMBL" id="JAMWBK010000003">
    <property type="protein sequence ID" value="KAJ8906306.1"/>
    <property type="molecule type" value="Genomic_DNA"/>
</dbReference>
<keyword evidence="3" id="KW-1185">Reference proteome</keyword>
<accession>A0AAV8UUQ5</accession>
<keyword evidence="1" id="KW-0732">Signal</keyword>